<comment type="caution">
    <text evidence="2">The sequence shown here is derived from an EMBL/GenBank/DDBJ whole genome shotgun (WGS) entry which is preliminary data.</text>
</comment>
<organism evidence="2 3">
    <name type="scientific">Fictibacillus halophilus</name>
    <dbReference type="NCBI Taxonomy" id="1610490"/>
    <lineage>
        <taxon>Bacteria</taxon>
        <taxon>Bacillati</taxon>
        <taxon>Bacillota</taxon>
        <taxon>Bacilli</taxon>
        <taxon>Bacillales</taxon>
        <taxon>Fictibacillaceae</taxon>
        <taxon>Fictibacillus</taxon>
    </lineage>
</organism>
<dbReference type="CDD" id="cd04301">
    <property type="entry name" value="NAT_SF"/>
    <property type="match status" value="1"/>
</dbReference>
<accession>A0ABV2LD33</accession>
<dbReference type="InterPro" id="IPR000182">
    <property type="entry name" value="GNAT_dom"/>
</dbReference>
<evidence type="ECO:0000313" key="3">
    <source>
        <dbReference type="Proteomes" id="UP001549097"/>
    </source>
</evidence>
<proteinExistence type="predicted"/>
<dbReference type="SUPFAM" id="SSF55729">
    <property type="entry name" value="Acyl-CoA N-acyltransferases (Nat)"/>
    <property type="match status" value="1"/>
</dbReference>
<sequence>MKNLITCKIVSNSELTNNFLREFNRFQETKQVLYVEDSAYKIKDDYFIDDWSDGKKVQIIKELRKCVSNGGVVVAAWNHKKLVGFANVEGECFGSDEQYVELPYLHVSKDARGMGIGKKLFAVCFQEAKRLGGKKLYIAAHPSIESQAFYHAVGCLAVPAEEINKSILKREPLDIQLEKTL</sequence>
<evidence type="ECO:0000259" key="1">
    <source>
        <dbReference type="PROSITE" id="PS51186"/>
    </source>
</evidence>
<evidence type="ECO:0000313" key="2">
    <source>
        <dbReference type="EMBL" id="MET3726501.1"/>
    </source>
</evidence>
<dbReference type="Pfam" id="PF00583">
    <property type="entry name" value="Acetyltransf_1"/>
    <property type="match status" value="1"/>
</dbReference>
<gene>
    <name evidence="2" type="ORF">ABID52_000082</name>
</gene>
<feature type="domain" description="N-acetyltransferase" evidence="1">
    <location>
        <begin position="18"/>
        <end position="181"/>
    </location>
</feature>
<reference evidence="2 3" key="1">
    <citation type="submission" date="2024-06" db="EMBL/GenBank/DDBJ databases">
        <title>Genomic Encyclopedia of Type Strains, Phase IV (KMG-IV): sequencing the most valuable type-strain genomes for metagenomic binning, comparative biology and taxonomic classification.</title>
        <authorList>
            <person name="Goeker M."/>
        </authorList>
    </citation>
    <scope>NUCLEOTIDE SEQUENCE [LARGE SCALE GENOMIC DNA]</scope>
    <source>
        <strain evidence="2 3">DSM 100124</strain>
    </source>
</reference>
<dbReference type="PROSITE" id="PS51186">
    <property type="entry name" value="GNAT"/>
    <property type="match status" value="1"/>
</dbReference>
<dbReference type="Proteomes" id="UP001549097">
    <property type="component" value="Unassembled WGS sequence"/>
</dbReference>
<protein>
    <submittedName>
        <fullName evidence="2">GNAT superfamily N-acetyltransferase</fullName>
    </submittedName>
</protein>
<dbReference type="InterPro" id="IPR016181">
    <property type="entry name" value="Acyl_CoA_acyltransferase"/>
</dbReference>
<keyword evidence="3" id="KW-1185">Reference proteome</keyword>
<dbReference type="Gene3D" id="3.40.630.30">
    <property type="match status" value="1"/>
</dbReference>
<dbReference type="RefSeq" id="WP_198768797.1">
    <property type="nucleotide sequence ID" value="NZ_JAEACF010000001.1"/>
</dbReference>
<dbReference type="EMBL" id="JBEPMP010000001">
    <property type="protein sequence ID" value="MET3726501.1"/>
    <property type="molecule type" value="Genomic_DNA"/>
</dbReference>
<name>A0ABV2LD33_9BACL</name>